<keyword evidence="7 20" id="KW-0378">Hydrolase</keyword>
<keyword evidence="5" id="KW-0812">Transmembrane</keyword>
<gene>
    <name evidence="21" type="ORF">AMSG_00070</name>
</gene>
<evidence type="ECO:0000256" key="14">
    <source>
        <dbReference type="ARBA" id="ARBA00023180"/>
    </source>
</evidence>
<comment type="catalytic activity">
    <reaction evidence="17">
        <text>N(4)-(alpha-D-Man-(1-&gt;2)-alpha-D-Man-(1-&gt;2)-alpha-D-Man-(1-&gt;3)-[alpha-D-Man-(1-&gt;2)-alpha-D-Man-(1-&gt;3)-[alpha-D-Man-(1-&gt;2)-alpha-D-Man-(1-&gt;6)]-alpha-D-Man-(1-&gt;6)]-beta-D-Man-(1-&gt;4)-beta-D-GlcNAc-(1-&gt;4)-beta-D-GlcNAc)-L-asparaginyl-[protein] (N-glucan mannose isomer 9A1,2,3B1,2,3) + 4 H2O = N(4)-(alpha-D-Man-(1-&gt;3)-[alpha-D-Man-(1-&gt;3)-[alpha-D-Man-(1-&gt;6)]-alpha-D-Man-(1-&gt;6)]-beta-D-Man-(1-&gt;4)-beta-D-GlcNAc-(1-&gt;4)-beta-D-GlcNAc)-L-asparaginyl-[protein] (N-glucan mannose isomer 5A1,2) + 4 beta-D-mannose</text>
        <dbReference type="Rhea" id="RHEA:56008"/>
        <dbReference type="Rhea" id="RHEA-COMP:14356"/>
        <dbReference type="Rhea" id="RHEA-COMP:14367"/>
        <dbReference type="ChEBI" id="CHEBI:15377"/>
        <dbReference type="ChEBI" id="CHEBI:28563"/>
        <dbReference type="ChEBI" id="CHEBI:59087"/>
        <dbReference type="ChEBI" id="CHEBI:139493"/>
        <dbReference type="EC" id="3.2.1.113"/>
    </reaction>
</comment>
<keyword evidence="10" id="KW-1133">Transmembrane helix</keyword>
<organism evidence="21 22">
    <name type="scientific">Thecamonas trahens ATCC 50062</name>
    <dbReference type="NCBI Taxonomy" id="461836"/>
    <lineage>
        <taxon>Eukaryota</taxon>
        <taxon>Apusozoa</taxon>
        <taxon>Apusomonadida</taxon>
        <taxon>Apusomonadidae</taxon>
        <taxon>Thecamonas</taxon>
    </lineage>
</organism>
<evidence type="ECO:0000256" key="10">
    <source>
        <dbReference type="ARBA" id="ARBA00022989"/>
    </source>
</evidence>
<dbReference type="InterPro" id="IPR001382">
    <property type="entry name" value="Glyco_hydro_47"/>
</dbReference>
<dbReference type="GO" id="GO:0005783">
    <property type="term" value="C:endoplasmic reticulum"/>
    <property type="evidence" value="ECO:0007669"/>
    <property type="project" value="TreeGrafter"/>
</dbReference>
<feature type="disulfide bond" evidence="19">
    <location>
        <begin position="317"/>
        <end position="350"/>
    </location>
</feature>
<dbReference type="GO" id="GO:0004571">
    <property type="term" value="F:mannosyl-oligosaccharide 1,2-alpha-mannosidase activity"/>
    <property type="evidence" value="ECO:0007669"/>
    <property type="project" value="UniProtKB-EC"/>
</dbReference>
<protein>
    <recommendedName>
        <fullName evidence="20">alpha-1,2-Mannosidase</fullName>
        <ecNumber evidence="20">3.2.1.-</ecNumber>
    </recommendedName>
</protein>
<evidence type="ECO:0000313" key="21">
    <source>
        <dbReference type="EMBL" id="KNC45956.1"/>
    </source>
</evidence>
<keyword evidence="6 18" id="KW-0479">Metal-binding</keyword>
<dbReference type="OMA" id="DTCVWAY"/>
<dbReference type="GO" id="GO:0005975">
    <property type="term" value="P:carbohydrate metabolic process"/>
    <property type="evidence" value="ECO:0007669"/>
    <property type="project" value="InterPro"/>
</dbReference>
<evidence type="ECO:0000256" key="17">
    <source>
        <dbReference type="ARBA" id="ARBA00048605"/>
    </source>
</evidence>
<evidence type="ECO:0000256" key="12">
    <source>
        <dbReference type="ARBA" id="ARBA00023136"/>
    </source>
</evidence>
<sequence length="493" mass="54375">MPSILPLYHGGNDRDGRQATVDASRLVESDEAASDKARQKAVVAAFTHAWEGYRRHAFGHDEIRPTTNATNDSWGGFGAVLIDGLDTMMLMGLDEYVAEARKVVQADDFAKDYSASFFETTIRYLGGLLAAYAASDDELYLTKAVQLGDALLPAFNSKTGLPYHEVNLQTGAAKNPSWNTDNCILSEIGSVQLEFKSLSHFTGDPKYAAAADSVMDVLWEKREQSVDGLYPVYISAETGEFRDAHVTMGALADSFYEYLLKQWLLTGKSEARYKAMYDASVDGMIKHLVARSQPSGRVFLGEYSGGQRVNVFDHLMCFVPGMLALGAANEPDAARSAAHMELAAELTETCYRLYADQPSGLAPDVISFNTASARPGTPDYRVKSGAYLLRPETLESLYIMYRLTGKSLYKEQAWEIFLAIEQHCRTPSAYSGVVDVRHAKPELNNSMQSFFLAETLKYLYLMFTPEAEAVPLDKFVFTTEAHPLPIFQTSAGG</sequence>
<evidence type="ECO:0000256" key="2">
    <source>
        <dbReference type="ARBA" id="ARBA00004323"/>
    </source>
</evidence>
<dbReference type="SUPFAM" id="SSF48225">
    <property type="entry name" value="Seven-hairpin glycosidases"/>
    <property type="match status" value="1"/>
</dbReference>
<evidence type="ECO:0000256" key="20">
    <source>
        <dbReference type="RuleBase" id="RU361193"/>
    </source>
</evidence>
<dbReference type="OrthoDB" id="8118055at2759"/>
<dbReference type="GeneID" id="25559895"/>
<dbReference type="GO" id="GO:0005509">
    <property type="term" value="F:calcium ion binding"/>
    <property type="evidence" value="ECO:0007669"/>
    <property type="project" value="InterPro"/>
</dbReference>
<dbReference type="GO" id="GO:0000139">
    <property type="term" value="C:Golgi membrane"/>
    <property type="evidence" value="ECO:0007669"/>
    <property type="project" value="UniProtKB-SubCell"/>
</dbReference>
<dbReference type="InterPro" id="IPR036026">
    <property type="entry name" value="Seven-hairpin_glycosidases"/>
</dbReference>
<dbReference type="InterPro" id="IPR012341">
    <property type="entry name" value="6hp_glycosidase-like_sf"/>
</dbReference>
<keyword evidence="12" id="KW-0472">Membrane</keyword>
<evidence type="ECO:0000256" key="11">
    <source>
        <dbReference type="ARBA" id="ARBA00023034"/>
    </source>
</evidence>
<evidence type="ECO:0000256" key="9">
    <source>
        <dbReference type="ARBA" id="ARBA00022968"/>
    </source>
</evidence>
<comment type="cofactor">
    <cofactor evidence="1 18">
        <name>Ca(2+)</name>
        <dbReference type="ChEBI" id="CHEBI:29108"/>
    </cofactor>
</comment>
<comment type="similarity">
    <text evidence="4 20">Belongs to the glycosyl hydrolase 47 family.</text>
</comment>
<dbReference type="PRINTS" id="PR00747">
    <property type="entry name" value="GLYHDRLASE47"/>
</dbReference>
<evidence type="ECO:0000256" key="15">
    <source>
        <dbReference type="ARBA" id="ARBA00023295"/>
    </source>
</evidence>
<keyword evidence="14" id="KW-0325">Glycoprotein</keyword>
<evidence type="ECO:0000313" key="22">
    <source>
        <dbReference type="Proteomes" id="UP000054408"/>
    </source>
</evidence>
<comment type="pathway">
    <text evidence="3">Protein modification; protein glycosylation.</text>
</comment>
<dbReference type="Gene3D" id="1.50.10.10">
    <property type="match status" value="1"/>
</dbReference>
<evidence type="ECO:0000256" key="8">
    <source>
        <dbReference type="ARBA" id="ARBA00022837"/>
    </source>
</evidence>
<dbReference type="PANTHER" id="PTHR11742">
    <property type="entry name" value="MANNOSYL-OLIGOSACCHARIDE ALPHA-1,2-MANNOSIDASE-RELATED"/>
    <property type="match status" value="1"/>
</dbReference>
<dbReference type="EC" id="3.2.1.-" evidence="20"/>
<name>A0A0L0D148_THETB</name>
<keyword evidence="8 18" id="KW-0106">Calcium</keyword>
<dbReference type="EMBL" id="GL349433">
    <property type="protein sequence ID" value="KNC45956.1"/>
    <property type="molecule type" value="Genomic_DNA"/>
</dbReference>
<keyword evidence="9" id="KW-0735">Signal-anchor</keyword>
<dbReference type="InterPro" id="IPR050749">
    <property type="entry name" value="Glycosyl_Hydrolase_47"/>
</dbReference>
<dbReference type="Proteomes" id="UP000054408">
    <property type="component" value="Unassembled WGS sequence"/>
</dbReference>
<keyword evidence="11" id="KW-0333">Golgi apparatus</keyword>
<proteinExistence type="inferred from homology"/>
<evidence type="ECO:0000256" key="1">
    <source>
        <dbReference type="ARBA" id="ARBA00001913"/>
    </source>
</evidence>
<keyword evidence="15 20" id="KW-0326">Glycosidase</keyword>
<keyword evidence="13 19" id="KW-1015">Disulfide bond</keyword>
<evidence type="ECO:0000256" key="6">
    <source>
        <dbReference type="ARBA" id="ARBA00022723"/>
    </source>
</evidence>
<evidence type="ECO:0000256" key="19">
    <source>
        <dbReference type="PIRSR" id="PIRSR601382-3"/>
    </source>
</evidence>
<dbReference type="eggNOG" id="KOG2204">
    <property type="taxonomic scope" value="Eukaryota"/>
</dbReference>
<comment type="catalytic activity">
    <reaction evidence="16">
        <text>N(4)-(alpha-D-Man-(1-&gt;2)-alpha-D-Man-(1-&gt;2)-alpha-D-Man-(1-&gt;3)-[alpha-D-Man-(1-&gt;3)-[alpha-D-Man-(1-&gt;2)-alpha-D-Man-(1-&gt;6)]-alpha-D-Man-(1-&gt;6)]-beta-D-Man-(1-&gt;4)-beta-D-GlcNAc-(1-&gt;4)-beta-D-GlcNAc)-L-asparaginyl-[protein] (N-glucan mannose isomer 8A1,2,3B1,3) + 3 H2O = N(4)-(alpha-D-Man-(1-&gt;3)-[alpha-D-Man-(1-&gt;3)-[alpha-D-Man-(1-&gt;6)]-alpha-D-Man-(1-&gt;6)]-beta-D-Man-(1-&gt;4)-beta-D-GlcNAc-(1-&gt;4)-beta-D-GlcNAc)-L-asparaginyl-[protein] (N-glucan mannose isomer 5A1,2) + 3 beta-D-mannose</text>
        <dbReference type="Rhea" id="RHEA:56028"/>
        <dbReference type="Rhea" id="RHEA-COMP:14358"/>
        <dbReference type="Rhea" id="RHEA-COMP:14367"/>
        <dbReference type="ChEBI" id="CHEBI:15377"/>
        <dbReference type="ChEBI" id="CHEBI:28563"/>
        <dbReference type="ChEBI" id="CHEBI:59087"/>
        <dbReference type="ChEBI" id="CHEBI:60628"/>
        <dbReference type="EC" id="3.2.1.113"/>
    </reaction>
</comment>
<dbReference type="FunFam" id="1.50.10.10:FF:000017">
    <property type="entry name" value="alpha-1,2-Mannosidase"/>
    <property type="match status" value="1"/>
</dbReference>
<evidence type="ECO:0000256" key="5">
    <source>
        <dbReference type="ARBA" id="ARBA00022692"/>
    </source>
</evidence>
<accession>A0A0L0D148</accession>
<evidence type="ECO:0000256" key="16">
    <source>
        <dbReference type="ARBA" id="ARBA00047669"/>
    </source>
</evidence>
<dbReference type="PANTHER" id="PTHR11742:SF55">
    <property type="entry name" value="ENDOPLASMIC RETICULUM MANNOSYL-OLIGOSACCHARIDE 1,2-ALPHA-MANNOSIDASE"/>
    <property type="match status" value="1"/>
</dbReference>
<evidence type="ECO:0000256" key="7">
    <source>
        <dbReference type="ARBA" id="ARBA00022801"/>
    </source>
</evidence>
<dbReference type="GO" id="GO:0009100">
    <property type="term" value="P:glycoprotein metabolic process"/>
    <property type="evidence" value="ECO:0007669"/>
    <property type="project" value="UniProtKB-ARBA"/>
</dbReference>
<evidence type="ECO:0000256" key="13">
    <source>
        <dbReference type="ARBA" id="ARBA00023157"/>
    </source>
</evidence>
<evidence type="ECO:0000256" key="3">
    <source>
        <dbReference type="ARBA" id="ARBA00004922"/>
    </source>
</evidence>
<reference evidence="21 22" key="1">
    <citation type="submission" date="2010-05" db="EMBL/GenBank/DDBJ databases">
        <title>The Genome Sequence of Thecamonas trahens ATCC 50062.</title>
        <authorList>
            <consortium name="The Broad Institute Genome Sequencing Platform"/>
            <person name="Russ C."/>
            <person name="Cuomo C."/>
            <person name="Shea T."/>
            <person name="Young S.K."/>
            <person name="Zeng Q."/>
            <person name="Koehrsen M."/>
            <person name="Haas B."/>
            <person name="Borodovsky M."/>
            <person name="Guigo R."/>
            <person name="Alvarado L."/>
            <person name="Berlin A."/>
            <person name="Bochicchio J."/>
            <person name="Borenstein D."/>
            <person name="Chapman S."/>
            <person name="Chen Z."/>
            <person name="Freedman E."/>
            <person name="Gellesch M."/>
            <person name="Goldberg J."/>
            <person name="Griggs A."/>
            <person name="Gujja S."/>
            <person name="Heilman E."/>
            <person name="Heiman D."/>
            <person name="Hepburn T."/>
            <person name="Howarth C."/>
            <person name="Jen D."/>
            <person name="Larson L."/>
            <person name="Mehta T."/>
            <person name="Park D."/>
            <person name="Pearson M."/>
            <person name="Roberts A."/>
            <person name="Saif S."/>
            <person name="Shenoy N."/>
            <person name="Sisk P."/>
            <person name="Stolte C."/>
            <person name="Sykes S."/>
            <person name="Thomson T."/>
            <person name="Walk T."/>
            <person name="White J."/>
            <person name="Yandava C."/>
            <person name="Burger G."/>
            <person name="Gray M.W."/>
            <person name="Holland P.W.H."/>
            <person name="King N."/>
            <person name="Lang F.B.F."/>
            <person name="Roger A.J."/>
            <person name="Ruiz-Trillo I."/>
            <person name="Lander E."/>
            <person name="Nusbaum C."/>
        </authorList>
    </citation>
    <scope>NUCLEOTIDE SEQUENCE [LARGE SCALE GENOMIC DNA]</scope>
    <source>
        <strain evidence="21 22">ATCC 50062</strain>
    </source>
</reference>
<keyword evidence="22" id="KW-1185">Reference proteome</keyword>
<evidence type="ECO:0000256" key="18">
    <source>
        <dbReference type="PIRSR" id="PIRSR601382-2"/>
    </source>
</evidence>
<evidence type="ECO:0000256" key="4">
    <source>
        <dbReference type="ARBA" id="ARBA00007658"/>
    </source>
</evidence>
<comment type="subcellular location">
    <subcellularLocation>
        <location evidence="2">Golgi apparatus membrane</location>
        <topology evidence="2">Single-pass type II membrane protein</topology>
    </subcellularLocation>
</comment>
<dbReference type="RefSeq" id="XP_013762937.1">
    <property type="nucleotide sequence ID" value="XM_013907483.1"/>
</dbReference>
<dbReference type="STRING" id="461836.A0A0L0D148"/>
<dbReference type="AlphaFoldDB" id="A0A0L0D148"/>
<dbReference type="Pfam" id="PF01532">
    <property type="entry name" value="Glyco_hydro_47"/>
    <property type="match status" value="1"/>
</dbReference>
<feature type="binding site" evidence="18">
    <location>
        <position position="479"/>
    </location>
    <ligand>
        <name>Ca(2+)</name>
        <dbReference type="ChEBI" id="CHEBI:29108"/>
    </ligand>
</feature>